<dbReference type="eggNOG" id="COG1562">
    <property type="taxonomic scope" value="Bacteria"/>
</dbReference>
<dbReference type="PANTHER" id="PTHR31480">
    <property type="entry name" value="BIFUNCTIONAL LYCOPENE CYCLASE/PHYTOENE SYNTHASE"/>
    <property type="match status" value="1"/>
</dbReference>
<evidence type="ECO:0000313" key="2">
    <source>
        <dbReference type="EMBL" id="ABF40747.1"/>
    </source>
</evidence>
<dbReference type="InterPro" id="IPR002060">
    <property type="entry name" value="Squ/phyt_synthse"/>
</dbReference>
<dbReference type="Proteomes" id="UP000002432">
    <property type="component" value="Chromosome"/>
</dbReference>
<dbReference type="EC" id="2.5.1.21" evidence="2"/>
<dbReference type="SFLD" id="SFLDG01018">
    <property type="entry name" value="Squalene/Phytoene_Synthase_Lik"/>
    <property type="match status" value="1"/>
</dbReference>
<dbReference type="InterPro" id="IPR008949">
    <property type="entry name" value="Isoprenoid_synthase_dom_sf"/>
</dbReference>
<dbReference type="HOGENOM" id="CLU_037269_1_1_0"/>
<keyword evidence="1 2" id="KW-0808">Transferase</keyword>
<dbReference type="InterPro" id="IPR019845">
    <property type="entry name" value="Squalene/phytoene_synthase_CS"/>
</dbReference>
<organism evidence="2 3">
    <name type="scientific">Koribacter versatilis (strain Ellin345)</name>
    <dbReference type="NCBI Taxonomy" id="204669"/>
    <lineage>
        <taxon>Bacteria</taxon>
        <taxon>Pseudomonadati</taxon>
        <taxon>Acidobacteriota</taxon>
        <taxon>Terriglobia</taxon>
        <taxon>Terriglobales</taxon>
        <taxon>Candidatus Korobacteraceae</taxon>
        <taxon>Candidatus Korobacter</taxon>
    </lineage>
</organism>
<dbReference type="PROSITE" id="PS01044">
    <property type="entry name" value="SQUALEN_PHYTOEN_SYN_1"/>
    <property type="match status" value="1"/>
</dbReference>
<accession>Q1IQV3</accession>
<dbReference type="GO" id="GO:0051996">
    <property type="term" value="F:squalene synthase [NAD(P)H] activity"/>
    <property type="evidence" value="ECO:0007669"/>
    <property type="project" value="UniProtKB-EC"/>
</dbReference>
<dbReference type="Gene3D" id="1.10.600.10">
    <property type="entry name" value="Farnesyl Diphosphate Synthase"/>
    <property type="match status" value="1"/>
</dbReference>
<dbReference type="AlphaFoldDB" id="Q1IQV3"/>
<dbReference type="GO" id="GO:0016117">
    <property type="term" value="P:carotenoid biosynthetic process"/>
    <property type="evidence" value="ECO:0007669"/>
    <property type="project" value="UniProtKB-ARBA"/>
</dbReference>
<dbReference type="SFLD" id="SFLDG01212">
    <property type="entry name" value="Phytoene_synthase_like"/>
    <property type="match status" value="1"/>
</dbReference>
<dbReference type="EnsemblBacteria" id="ABF40747">
    <property type="protein sequence ID" value="ABF40747"/>
    <property type="gene ID" value="Acid345_1746"/>
</dbReference>
<evidence type="ECO:0000313" key="3">
    <source>
        <dbReference type="Proteomes" id="UP000002432"/>
    </source>
</evidence>
<reference evidence="2 3" key="1">
    <citation type="journal article" date="2009" name="Appl. Environ. Microbiol.">
        <title>Three genomes from the phylum Acidobacteria provide insight into the lifestyles of these microorganisms in soils.</title>
        <authorList>
            <person name="Ward N.L."/>
            <person name="Challacombe J.F."/>
            <person name="Janssen P.H."/>
            <person name="Henrissat B."/>
            <person name="Coutinho P.M."/>
            <person name="Wu M."/>
            <person name="Xie G."/>
            <person name="Haft D.H."/>
            <person name="Sait M."/>
            <person name="Badger J."/>
            <person name="Barabote R.D."/>
            <person name="Bradley B."/>
            <person name="Brettin T.S."/>
            <person name="Brinkac L.M."/>
            <person name="Bruce D."/>
            <person name="Creasy T."/>
            <person name="Daugherty S.C."/>
            <person name="Davidsen T.M."/>
            <person name="DeBoy R.T."/>
            <person name="Detter J.C."/>
            <person name="Dodson R.J."/>
            <person name="Durkin A.S."/>
            <person name="Ganapathy A."/>
            <person name="Gwinn-Giglio M."/>
            <person name="Han C.S."/>
            <person name="Khouri H."/>
            <person name="Kiss H."/>
            <person name="Kothari S.P."/>
            <person name="Madupu R."/>
            <person name="Nelson K.E."/>
            <person name="Nelson W.C."/>
            <person name="Paulsen I."/>
            <person name="Penn K."/>
            <person name="Ren Q."/>
            <person name="Rosovitz M.J."/>
            <person name="Selengut J.D."/>
            <person name="Shrivastava S."/>
            <person name="Sullivan S.A."/>
            <person name="Tapia R."/>
            <person name="Thompson L.S."/>
            <person name="Watkins K.L."/>
            <person name="Yang Q."/>
            <person name="Yu C."/>
            <person name="Zafar N."/>
            <person name="Zhou L."/>
            <person name="Kuske C.R."/>
        </authorList>
    </citation>
    <scope>NUCLEOTIDE SEQUENCE [LARGE SCALE GENOMIC DNA]</scope>
    <source>
        <strain evidence="2 3">Ellin345</strain>
    </source>
</reference>
<name>Q1IQV3_KORVE</name>
<keyword evidence="3" id="KW-1185">Reference proteome</keyword>
<dbReference type="InterPro" id="IPR044843">
    <property type="entry name" value="Trans_IPPS_bact-type"/>
</dbReference>
<dbReference type="EMBL" id="CP000360">
    <property type="protein sequence ID" value="ABF40747.1"/>
    <property type="molecule type" value="Genomic_DNA"/>
</dbReference>
<dbReference type="Pfam" id="PF00494">
    <property type="entry name" value="SQS_PSY"/>
    <property type="match status" value="1"/>
</dbReference>
<dbReference type="GO" id="GO:0004311">
    <property type="term" value="F:geranylgeranyl diphosphate synthase activity"/>
    <property type="evidence" value="ECO:0007669"/>
    <property type="project" value="InterPro"/>
</dbReference>
<dbReference type="InterPro" id="IPR033904">
    <property type="entry name" value="Trans_IPPS_HH"/>
</dbReference>
<proteinExistence type="predicted"/>
<dbReference type="SUPFAM" id="SSF48576">
    <property type="entry name" value="Terpenoid synthases"/>
    <property type="match status" value="1"/>
</dbReference>
<dbReference type="CDD" id="cd00683">
    <property type="entry name" value="Trans_IPPS_HH"/>
    <property type="match status" value="1"/>
</dbReference>
<dbReference type="STRING" id="204669.Acid345_1746"/>
<dbReference type="SFLD" id="SFLDS00005">
    <property type="entry name" value="Isoprenoid_Synthase_Type_I"/>
    <property type="match status" value="1"/>
</dbReference>
<dbReference type="KEGG" id="aba:Acid345_1746"/>
<protein>
    <submittedName>
        <fullName evidence="2">Farnesyl-diphosphate farnesyltransferase</fullName>
        <ecNumber evidence="2">2.5.1.21</ecNumber>
    </submittedName>
</protein>
<sequence>MSAEKKQHPLQLSTAYAVCRHITRSQAKNFYYAFLVLPRRKRNALCAVYAFMRHADDISDDEAIPVLVRREKLSTLLDNFHRAIAGEPTDDPVLIALAHTQKTYEVPMEWLDKLVFGTMMDLHDDTPAVTESVAAEGGSTAVLTKRILTFPTFDDLYAYCYHVASVVGLVCIKIFGYRDPKAEKLAERTGIAFQLTNIIRDVKEDAAMSRVYLPERDLQTFGITPEAVAAWPTLEQLQPVLQLEGERAMGYYQSAQELVGLIDDDSQPALWALVEIYRQLMEKIAAKKYDVFTDRVRLTTGEKLKIVAKGLVRRLS</sequence>
<gene>
    <name evidence="2" type="ordered locus">Acid345_1746</name>
</gene>
<evidence type="ECO:0000256" key="1">
    <source>
        <dbReference type="ARBA" id="ARBA00022679"/>
    </source>
</evidence>